<dbReference type="Pfam" id="PF01863">
    <property type="entry name" value="YgjP-like"/>
    <property type="match status" value="2"/>
</dbReference>
<dbReference type="PANTHER" id="PTHR30399">
    <property type="entry name" value="UNCHARACTERIZED PROTEIN YGJP"/>
    <property type="match status" value="1"/>
</dbReference>
<evidence type="ECO:0000259" key="1">
    <source>
        <dbReference type="Pfam" id="PF01863"/>
    </source>
</evidence>
<dbReference type="Gene3D" id="3.30.2010.10">
    <property type="entry name" value="Metalloproteases ('zincins'), catalytic domain"/>
    <property type="match status" value="1"/>
</dbReference>
<reference evidence="3" key="1">
    <citation type="journal article" date="2018" name="Front. Microbiol.">
        <title>Genome-Based Analysis Reveals the Taxonomy and Diversity of the Family Idiomarinaceae.</title>
        <authorList>
            <person name="Liu Y."/>
            <person name="Lai Q."/>
            <person name="Shao Z."/>
        </authorList>
    </citation>
    <scope>NUCLEOTIDE SEQUENCE [LARGE SCALE GENOMIC DNA]</scope>
    <source>
        <strain evidence="3">AIS</strain>
    </source>
</reference>
<protein>
    <submittedName>
        <fullName evidence="2">M48 family peptidase</fullName>
    </submittedName>
</protein>
<accession>A0A432WXH0</accession>
<sequence>MPLSTTEHTHLGIYFSLTRKRMKNIRLRVIAPSGEVKVSAPHRARVEDVLHFIAEKQVWIRQHQQRIQAQIPDTPVPEQDLEHLREPMKQRIAELLPIWEQRMHVRASSFGVRKMKTRWGSCNIRTRKIWLSLALAAKDEDLLEYVLVHELVHLKEAGHNARFYGFMDEYMPDWREKHKRLNPNARIRL</sequence>
<comment type="caution">
    <text evidence="2">The sequence shown here is derived from an EMBL/GenBank/DDBJ whole genome shotgun (WGS) entry which is preliminary data.</text>
</comment>
<feature type="domain" description="YgjP-like metallopeptidase" evidence="1">
    <location>
        <begin position="83"/>
        <end position="182"/>
    </location>
</feature>
<proteinExistence type="predicted"/>
<organism evidence="2 3">
    <name type="scientific">Aliidiomarina shirensis</name>
    <dbReference type="NCBI Taxonomy" id="1048642"/>
    <lineage>
        <taxon>Bacteria</taxon>
        <taxon>Pseudomonadati</taxon>
        <taxon>Pseudomonadota</taxon>
        <taxon>Gammaproteobacteria</taxon>
        <taxon>Alteromonadales</taxon>
        <taxon>Idiomarinaceae</taxon>
        <taxon>Aliidiomarina</taxon>
    </lineage>
</organism>
<dbReference type="InterPro" id="IPR002725">
    <property type="entry name" value="YgjP-like_metallopeptidase"/>
</dbReference>
<gene>
    <name evidence="2" type="ORF">CWE13_02110</name>
</gene>
<dbReference type="InterPro" id="IPR053136">
    <property type="entry name" value="UTP_pyrophosphatase-like"/>
</dbReference>
<dbReference type="CDD" id="cd07344">
    <property type="entry name" value="M48_yhfN_like"/>
    <property type="match status" value="1"/>
</dbReference>
<evidence type="ECO:0000313" key="3">
    <source>
        <dbReference type="Proteomes" id="UP000286934"/>
    </source>
</evidence>
<feature type="domain" description="YgjP-like metallopeptidase" evidence="1">
    <location>
        <begin position="23"/>
        <end position="75"/>
    </location>
</feature>
<dbReference type="PANTHER" id="PTHR30399:SF1">
    <property type="entry name" value="UTP PYROPHOSPHATASE"/>
    <property type="match status" value="1"/>
</dbReference>
<name>A0A432WXH0_9GAMM</name>
<dbReference type="AlphaFoldDB" id="A0A432WXH0"/>
<keyword evidence="3" id="KW-1185">Reference proteome</keyword>
<evidence type="ECO:0000313" key="2">
    <source>
        <dbReference type="EMBL" id="RUO38455.1"/>
    </source>
</evidence>
<dbReference type="EMBL" id="PIPP01000001">
    <property type="protein sequence ID" value="RUO38455.1"/>
    <property type="molecule type" value="Genomic_DNA"/>
</dbReference>
<dbReference type="Proteomes" id="UP000286934">
    <property type="component" value="Unassembled WGS sequence"/>
</dbReference>